<dbReference type="FunCoup" id="G3AFF9">
    <property type="interactions" value="401"/>
</dbReference>
<feature type="region of interest" description="Disordered" evidence="6">
    <location>
        <begin position="79"/>
        <end position="199"/>
    </location>
</feature>
<dbReference type="eggNOG" id="KOG4191">
    <property type="taxonomic scope" value="Eukaryota"/>
</dbReference>
<dbReference type="AlphaFoldDB" id="G3AFF9"/>
<comment type="subcellular location">
    <subcellularLocation>
        <location evidence="1">Nucleus</location>
    </subcellularLocation>
</comment>
<evidence type="ECO:0000256" key="6">
    <source>
        <dbReference type="SAM" id="MobiDB-lite"/>
    </source>
</evidence>
<dbReference type="Proteomes" id="UP000000709">
    <property type="component" value="Unassembled WGS sequence"/>
</dbReference>
<protein>
    <submittedName>
        <fullName evidence="7">Uncharacterized protein</fullName>
    </submittedName>
</protein>
<feature type="compositionally biased region" description="Basic and acidic residues" evidence="6">
    <location>
        <begin position="161"/>
        <end position="171"/>
    </location>
</feature>
<dbReference type="OrthoDB" id="1232at2759"/>
<dbReference type="InParanoid" id="G3AFF9"/>
<keyword evidence="4" id="KW-0804">Transcription</keyword>
<dbReference type="GO" id="GO:0005634">
    <property type="term" value="C:nucleus"/>
    <property type="evidence" value="ECO:0007669"/>
    <property type="project" value="UniProtKB-SubCell"/>
</dbReference>
<evidence type="ECO:0000256" key="4">
    <source>
        <dbReference type="ARBA" id="ARBA00023163"/>
    </source>
</evidence>
<evidence type="ECO:0000256" key="1">
    <source>
        <dbReference type="ARBA" id="ARBA00004123"/>
    </source>
</evidence>
<name>G3AFF9_SPAPN</name>
<dbReference type="GO" id="GO:0140671">
    <property type="term" value="C:ADA complex"/>
    <property type="evidence" value="ECO:0007669"/>
    <property type="project" value="EnsemblFungi"/>
</dbReference>
<feature type="compositionally biased region" description="Acidic residues" evidence="6">
    <location>
        <begin position="114"/>
        <end position="124"/>
    </location>
</feature>
<feature type="region of interest" description="Disordered" evidence="6">
    <location>
        <begin position="386"/>
        <end position="415"/>
    </location>
</feature>
<accession>G3AFF9</accession>
<proteinExistence type="inferred from homology"/>
<organism evidence="8">
    <name type="scientific">Spathaspora passalidarum (strain NRRL Y-27907 / 11-Y1)</name>
    <dbReference type="NCBI Taxonomy" id="619300"/>
    <lineage>
        <taxon>Eukaryota</taxon>
        <taxon>Fungi</taxon>
        <taxon>Dikarya</taxon>
        <taxon>Ascomycota</taxon>
        <taxon>Saccharomycotina</taxon>
        <taxon>Pichiomycetes</taxon>
        <taxon>Debaryomycetaceae</taxon>
        <taxon>Spathaspora</taxon>
    </lineage>
</organism>
<evidence type="ECO:0000313" key="8">
    <source>
        <dbReference type="Proteomes" id="UP000000709"/>
    </source>
</evidence>
<keyword evidence="8" id="KW-1185">Reference proteome</keyword>
<reference evidence="7 8" key="1">
    <citation type="journal article" date="2011" name="Proc. Natl. Acad. Sci. U.S.A.">
        <title>Comparative genomics of xylose-fermenting fungi for enhanced biofuel production.</title>
        <authorList>
            <person name="Wohlbach D.J."/>
            <person name="Kuo A."/>
            <person name="Sato T.K."/>
            <person name="Potts K.M."/>
            <person name="Salamov A.A."/>
            <person name="LaButti K.M."/>
            <person name="Sun H."/>
            <person name="Clum A."/>
            <person name="Pangilinan J.L."/>
            <person name="Lindquist E.A."/>
            <person name="Lucas S."/>
            <person name="Lapidus A."/>
            <person name="Jin M."/>
            <person name="Gunawan C."/>
            <person name="Balan V."/>
            <person name="Dale B.E."/>
            <person name="Jeffries T.W."/>
            <person name="Zinkel R."/>
            <person name="Barry K.W."/>
            <person name="Grigoriev I.V."/>
            <person name="Gasch A.P."/>
        </authorList>
    </citation>
    <scope>NUCLEOTIDE SEQUENCE [LARGE SCALE GENOMIC DNA]</scope>
    <source>
        <strain evidence="8">NRRL Y-27907 / 11-Y1</strain>
    </source>
</reference>
<sequence>MAESHSASTTLDDIITELRLSYDSTVGLLDGEAVRTIPNVNTLLNLNKLLTKLWNGLNEVEESDDTALAAINALEAEKKKAEEMEEQDSSVNEKKRARESSISEEGEFQKENVEEVVGEEEGEDSINLAKRRKLSSGASAADEDEDDKKQKEEDEEEEHDDKERVNSKDDPVPPIQSGSFTQDNDTRLKNPKSEYVEPQTLSAEAIAELGLFSEAKFGSDEVPDREYLKKKYGVASFPENDLQDLLPGQIPDIDFSKNKPPTNQVQFSTFQSYIEPYFRPFSTEDIEFLRERNIIPPGFNKQDYDADVTPFLIPKLGRFYADVWAEEDATLSSKLNSPAFQQPQSDSYKPKGSIDVISDDVLYTEEISCGPLSSRLLSAILSTHEGTLQDEDPEQPNGERPASESLDDEQIATQLDSTEDYKVTTEVNDFQSIEERLKRELKYIGIFMNLPLTSEDGKIKTKQGGRVPKKLTASIIDNDEWIKNKEDDEVCAEIRSLQKELKETVSRNRANRKKLIPLVEEHIAYQEYCAILEDLDKQIGQAYMKRMKGKSKKKKVEANTPQQQALNNGLRALLEKRRRWIENIGKLFPNPEVMKRVPAESILVKEGEVDPEPAEDENTDNVSTAVEIIQKV</sequence>
<dbReference type="EMBL" id="GL996499">
    <property type="protein sequence ID" value="EGW34948.1"/>
    <property type="molecule type" value="Genomic_DNA"/>
</dbReference>
<evidence type="ECO:0000256" key="3">
    <source>
        <dbReference type="ARBA" id="ARBA00023015"/>
    </source>
</evidence>
<keyword evidence="3" id="KW-0805">Transcription regulation</keyword>
<dbReference type="PANTHER" id="PTHR13556">
    <property type="entry name" value="TRANSCRIPTIONAL ADAPTER 3-RELATED"/>
    <property type="match status" value="1"/>
</dbReference>
<dbReference type="HOGENOM" id="CLU_016102_1_0_1"/>
<evidence type="ECO:0000256" key="2">
    <source>
        <dbReference type="ARBA" id="ARBA00005330"/>
    </source>
</evidence>
<dbReference type="OMA" id="WQEYSSI"/>
<dbReference type="GO" id="GO:0046695">
    <property type="term" value="C:SLIK (SAGA-like) complex"/>
    <property type="evidence" value="ECO:0007669"/>
    <property type="project" value="EnsemblFungi"/>
</dbReference>
<keyword evidence="5" id="KW-0539">Nucleus</keyword>
<dbReference type="GO" id="GO:0004402">
    <property type="term" value="F:histone acetyltransferase activity"/>
    <property type="evidence" value="ECO:0007669"/>
    <property type="project" value="EnsemblFungi"/>
</dbReference>
<dbReference type="KEGG" id="spaa:SPAPADRAFT_48011"/>
<dbReference type="GeneID" id="18871166"/>
<comment type="similarity">
    <text evidence="2">Belongs to the NGG1 family.</text>
</comment>
<evidence type="ECO:0000256" key="5">
    <source>
        <dbReference type="ARBA" id="ARBA00023242"/>
    </source>
</evidence>
<gene>
    <name evidence="7" type="ORF">SPAPADRAFT_48011</name>
</gene>
<dbReference type="STRING" id="619300.G3AFF9"/>
<evidence type="ECO:0000313" key="7">
    <source>
        <dbReference type="EMBL" id="EGW34948.1"/>
    </source>
</evidence>
<dbReference type="PANTHER" id="PTHR13556:SF2">
    <property type="entry name" value="TRANSCRIPTIONAL ADAPTER 3"/>
    <property type="match status" value="1"/>
</dbReference>
<dbReference type="GO" id="GO:0000124">
    <property type="term" value="C:SAGA complex"/>
    <property type="evidence" value="ECO:0007669"/>
    <property type="project" value="EnsemblFungi"/>
</dbReference>
<dbReference type="GO" id="GO:0003713">
    <property type="term" value="F:transcription coactivator activity"/>
    <property type="evidence" value="ECO:0007669"/>
    <property type="project" value="TreeGrafter"/>
</dbReference>
<feature type="compositionally biased region" description="Basic and acidic residues" evidence="6">
    <location>
        <begin position="184"/>
        <end position="195"/>
    </location>
</feature>
<feature type="compositionally biased region" description="Basic and acidic residues" evidence="6">
    <location>
        <begin position="91"/>
        <end position="113"/>
    </location>
</feature>
<dbReference type="RefSeq" id="XP_007372360.1">
    <property type="nucleotide sequence ID" value="XM_007372298.1"/>
</dbReference>
<dbReference type="GO" id="GO:0006357">
    <property type="term" value="P:regulation of transcription by RNA polymerase II"/>
    <property type="evidence" value="ECO:0007669"/>
    <property type="project" value="EnsemblFungi"/>
</dbReference>
<dbReference type="InterPro" id="IPR019340">
    <property type="entry name" value="Histone_AcTrfase_su3"/>
</dbReference>
<dbReference type="Pfam" id="PF10198">
    <property type="entry name" value="Ada3"/>
    <property type="match status" value="1"/>
</dbReference>